<dbReference type="EMBL" id="KI546146">
    <property type="protein sequence ID" value="EST43072.1"/>
    <property type="molecule type" value="Genomic_DNA"/>
</dbReference>
<dbReference type="GO" id="GO:0016301">
    <property type="term" value="F:kinase activity"/>
    <property type="evidence" value="ECO:0007669"/>
    <property type="project" value="UniProtKB-KW"/>
</dbReference>
<name>V6LEZ7_9EUKA</name>
<evidence type="ECO:0000313" key="3">
    <source>
        <dbReference type="Proteomes" id="UP000018208"/>
    </source>
</evidence>
<evidence type="ECO:0000313" key="2">
    <source>
        <dbReference type="EMBL" id="KAH0572904.1"/>
    </source>
</evidence>
<dbReference type="Proteomes" id="UP000018208">
    <property type="component" value="Unassembled WGS sequence"/>
</dbReference>
<dbReference type="EMBL" id="AUWU02000005">
    <property type="protein sequence ID" value="KAH0572904.1"/>
    <property type="molecule type" value="Genomic_DNA"/>
</dbReference>
<sequence length="779" mass="84880">MFGFKTRCKDFDVVEQSGVGGTHGIWQTYDALQKKTNAPATVWVLDKKAVEKAWFKKDAQGFKTFMNCMKRDQTPVQPPGMQLKIMQPLEDDSSYMVYVTTRIITTLFGLLARYGDLGIASSQLLMPLNFSPDLLFYGFVALLNDLGRLHAQGIVFGNLTPANIAVLPTGELALAGFAMTEHTALQFVFHDDAAAWFRPSAFYLTAAQISAQASTAASDVAQLVFSLFSAFGNRSVNFADASSPQKKFPGADAQIADLSGKLMGVCPPFQSCGISVAGAVQNARLLEQFWSGFQQNSNQYYSLSKFGYISSQMGVCARGEAQNATQLLGVIESSVENQVCWAAAEVERLGGFKHPKPGKELIGAIQHFLTVAASGQFSPDFIKTALLGRSIRALSVIDLQDFAIQTIINLSYSLSAPFSLLFLLFEPILIAQTQTSHRVIYEKASKSAPFIAFTGVEITQEKGKLFGYLTPFGDSQEKNAKNAQFCPNFDVQLNSTEPSKQIAIAKQILSNLAFFFDATAGGRSHWYCLNLLLSSLASKNEELSLFALQKLPEALPLLAGPGWMVEEAQALGMKLGAQIGEMKQRMAQAFSEPKKEAARPEIDHKNPITGALTPFLTKLLNTSASGKQMASILGGLGGFVPYFSDDQIGRILLPAVNSSLESVERHSAAVGAFADFALLVHGRCSGKTLSVLFAPRLLKMAYSEQLESGDKTRVLEVLEVLIQVILAERRGQGQKVEVKSQYGIQQEDTYGYQVEGQYAEQGAYTEQEGQGGYPTDSNW</sequence>
<keyword evidence="3" id="KW-1185">Reference proteome</keyword>
<proteinExistence type="predicted"/>
<keyword evidence="1" id="KW-0418">Kinase</keyword>
<organism evidence="1">
    <name type="scientific">Spironucleus salmonicida</name>
    <dbReference type="NCBI Taxonomy" id="348837"/>
    <lineage>
        <taxon>Eukaryota</taxon>
        <taxon>Metamonada</taxon>
        <taxon>Diplomonadida</taxon>
        <taxon>Hexamitidae</taxon>
        <taxon>Hexamitinae</taxon>
        <taxon>Spironucleus</taxon>
    </lineage>
</organism>
<gene>
    <name evidence="1" type="ORF">SS50377_17229</name>
    <name evidence="2" type="ORF">SS50377_25019</name>
</gene>
<dbReference type="VEuPathDB" id="GiardiaDB:SS50377_25019"/>
<protein>
    <submittedName>
        <fullName evidence="1">Kinase, SCY1</fullName>
    </submittedName>
</protein>
<dbReference type="AlphaFoldDB" id="V6LEZ7"/>
<dbReference type="InterPro" id="IPR011009">
    <property type="entry name" value="Kinase-like_dom_sf"/>
</dbReference>
<keyword evidence="1" id="KW-0808">Transferase</keyword>
<reference evidence="2" key="2">
    <citation type="submission" date="2020-12" db="EMBL/GenBank/DDBJ databases">
        <title>New Spironucleus salmonicida genome in near-complete chromosomes.</title>
        <authorList>
            <person name="Xu F."/>
            <person name="Kurt Z."/>
            <person name="Jimenez-Gonzalez A."/>
            <person name="Astvaldsson A."/>
            <person name="Andersson J.O."/>
            <person name="Svard S.G."/>
        </authorList>
    </citation>
    <scope>NUCLEOTIDE SEQUENCE</scope>
    <source>
        <strain evidence="2">ATCC 50377</strain>
    </source>
</reference>
<accession>V6LEZ7</accession>
<dbReference type="OrthoDB" id="79687at2759"/>
<reference evidence="1 2" key="1">
    <citation type="journal article" date="2014" name="PLoS Genet.">
        <title>The Genome of Spironucleus salmonicida Highlights a Fish Pathogen Adapted to Fluctuating Environments.</title>
        <authorList>
            <person name="Xu F."/>
            <person name="Jerlstrom-Hultqvist J."/>
            <person name="Einarsson E."/>
            <person name="Astvaldsson A."/>
            <person name="Svard S.G."/>
            <person name="Andersson J.O."/>
        </authorList>
    </citation>
    <scope>NUCLEOTIDE SEQUENCE</scope>
    <source>
        <strain evidence="2">ATCC 50377</strain>
    </source>
</reference>
<evidence type="ECO:0000313" key="1">
    <source>
        <dbReference type="EMBL" id="EST43072.1"/>
    </source>
</evidence>
<dbReference type="SUPFAM" id="SSF56112">
    <property type="entry name" value="Protein kinase-like (PK-like)"/>
    <property type="match status" value="1"/>
</dbReference>